<dbReference type="STRING" id="1127673.GLIP_1183"/>
<dbReference type="eggNOG" id="COG0640">
    <property type="taxonomic scope" value="Bacteria"/>
</dbReference>
<dbReference type="InterPro" id="IPR011991">
    <property type="entry name" value="ArsR-like_HTH"/>
</dbReference>
<dbReference type="GO" id="GO:0003700">
    <property type="term" value="F:DNA-binding transcription factor activity"/>
    <property type="evidence" value="ECO:0007669"/>
    <property type="project" value="InterPro"/>
</dbReference>
<dbReference type="GO" id="GO:0003677">
    <property type="term" value="F:DNA binding"/>
    <property type="evidence" value="ECO:0007669"/>
    <property type="project" value="UniProtKB-KW"/>
</dbReference>
<dbReference type="AlphaFoldDB" id="K6WZJ5"/>
<keyword evidence="6" id="KW-1185">Reference proteome</keyword>
<accession>K6WZJ5</accession>
<dbReference type="Gene3D" id="1.10.10.10">
    <property type="entry name" value="Winged helix-like DNA-binding domain superfamily/Winged helix DNA-binding domain"/>
    <property type="match status" value="1"/>
</dbReference>
<reference evidence="5 6" key="1">
    <citation type="journal article" date="2017" name="Antonie Van Leeuwenhoek">
        <title>Rhizobium rhizosphaerae sp. nov., a novel species isolated from rice rhizosphere.</title>
        <authorList>
            <person name="Zhao J.J."/>
            <person name="Zhang J."/>
            <person name="Zhang R.J."/>
            <person name="Zhang C.W."/>
            <person name="Yin H.Q."/>
            <person name="Zhang X.X."/>
        </authorList>
    </citation>
    <scope>NUCLEOTIDE SEQUENCE [LARGE SCALE GENOMIC DNA]</scope>
    <source>
        <strain evidence="5 6">E3</strain>
    </source>
</reference>
<gene>
    <name evidence="5" type="primary">ygaV</name>
    <name evidence="5" type="ORF">GLIP_1183</name>
</gene>
<dbReference type="PRINTS" id="PR00778">
    <property type="entry name" value="HTHARSR"/>
</dbReference>
<dbReference type="EMBL" id="BAEN01000023">
    <property type="protein sequence ID" value="GAC13824.1"/>
    <property type="molecule type" value="Genomic_DNA"/>
</dbReference>
<proteinExistence type="predicted"/>
<dbReference type="SUPFAM" id="SSF46785">
    <property type="entry name" value="Winged helix' DNA-binding domain"/>
    <property type="match status" value="1"/>
</dbReference>
<dbReference type="SMART" id="SM00418">
    <property type="entry name" value="HTH_ARSR"/>
    <property type="match status" value="1"/>
</dbReference>
<dbReference type="RefSeq" id="WP_008843641.1">
    <property type="nucleotide sequence ID" value="NZ_BAEN01000023.1"/>
</dbReference>
<dbReference type="NCBIfam" id="NF033788">
    <property type="entry name" value="HTH_metalloreg"/>
    <property type="match status" value="1"/>
</dbReference>
<dbReference type="InterPro" id="IPR001845">
    <property type="entry name" value="HTH_ArsR_DNA-bd_dom"/>
</dbReference>
<dbReference type="OrthoDB" id="9796124at2"/>
<keyword evidence="1" id="KW-0805">Transcription regulation</keyword>
<dbReference type="InterPro" id="IPR036390">
    <property type="entry name" value="WH_DNA-bd_sf"/>
</dbReference>
<keyword evidence="2" id="KW-0238">DNA-binding</keyword>
<dbReference type="PROSITE" id="PS50987">
    <property type="entry name" value="HTH_ARSR_2"/>
    <property type="match status" value="1"/>
</dbReference>
<name>K6WZJ5_9ALTE</name>
<evidence type="ECO:0000256" key="3">
    <source>
        <dbReference type="ARBA" id="ARBA00023163"/>
    </source>
</evidence>
<evidence type="ECO:0000313" key="6">
    <source>
        <dbReference type="Proteomes" id="UP000006334"/>
    </source>
</evidence>
<evidence type="ECO:0000259" key="4">
    <source>
        <dbReference type="PROSITE" id="PS50987"/>
    </source>
</evidence>
<comment type="caution">
    <text evidence="5">The sequence shown here is derived from an EMBL/GenBank/DDBJ whole genome shotgun (WGS) entry which is preliminary data.</text>
</comment>
<sequence>MNLTEMQANAEHAATLLRAMANKNRLLILCLLNKGELSVSQIMIELDIPQSTLSQHLSVLRKDNLVINRREAQTIYYALASKEVEAIIATLYGLFCEE</sequence>
<evidence type="ECO:0000256" key="1">
    <source>
        <dbReference type="ARBA" id="ARBA00023015"/>
    </source>
</evidence>
<dbReference type="Proteomes" id="UP000006334">
    <property type="component" value="Unassembled WGS sequence"/>
</dbReference>
<dbReference type="InterPro" id="IPR051011">
    <property type="entry name" value="Metal_resp_trans_reg"/>
</dbReference>
<feature type="domain" description="HTH arsR-type" evidence="4">
    <location>
        <begin position="5"/>
        <end position="98"/>
    </location>
</feature>
<dbReference type="PANTHER" id="PTHR43132">
    <property type="entry name" value="ARSENICAL RESISTANCE OPERON REPRESSOR ARSR-RELATED"/>
    <property type="match status" value="1"/>
</dbReference>
<keyword evidence="3" id="KW-0804">Transcription</keyword>
<dbReference type="InterPro" id="IPR036388">
    <property type="entry name" value="WH-like_DNA-bd_sf"/>
</dbReference>
<protein>
    <submittedName>
        <fullName evidence="5">Probable HTH-type transcriptional regulator ygaV</fullName>
    </submittedName>
</protein>
<organism evidence="5 6">
    <name type="scientific">Aliiglaciecola lipolytica E3</name>
    <dbReference type="NCBI Taxonomy" id="1127673"/>
    <lineage>
        <taxon>Bacteria</taxon>
        <taxon>Pseudomonadati</taxon>
        <taxon>Pseudomonadota</taxon>
        <taxon>Gammaproteobacteria</taxon>
        <taxon>Alteromonadales</taxon>
        <taxon>Alteromonadaceae</taxon>
        <taxon>Aliiglaciecola</taxon>
    </lineage>
</organism>
<evidence type="ECO:0000313" key="5">
    <source>
        <dbReference type="EMBL" id="GAC13824.1"/>
    </source>
</evidence>
<dbReference type="Pfam" id="PF01022">
    <property type="entry name" value="HTH_5"/>
    <property type="match status" value="1"/>
</dbReference>
<dbReference type="CDD" id="cd00090">
    <property type="entry name" value="HTH_ARSR"/>
    <property type="match status" value="1"/>
</dbReference>
<dbReference type="PANTHER" id="PTHR43132:SF2">
    <property type="entry name" value="ARSENICAL RESISTANCE OPERON REPRESSOR ARSR-RELATED"/>
    <property type="match status" value="1"/>
</dbReference>
<evidence type="ECO:0000256" key="2">
    <source>
        <dbReference type="ARBA" id="ARBA00023125"/>
    </source>
</evidence>